<evidence type="ECO:0000256" key="1">
    <source>
        <dbReference type="PROSITE-ProRule" id="PRU00520"/>
    </source>
</evidence>
<dbReference type="Proteomes" id="UP000800092">
    <property type="component" value="Unassembled WGS sequence"/>
</dbReference>
<proteinExistence type="inferred from homology"/>
<protein>
    <recommendedName>
        <fullName evidence="4">Acylphosphatase-like domain-containing protein</fullName>
    </recommendedName>
</protein>
<comment type="similarity">
    <text evidence="2">Belongs to the acylphosphatase family.</text>
</comment>
<keyword evidence="6" id="KW-1185">Reference proteome</keyword>
<feature type="domain" description="Acylphosphatase-like" evidence="4">
    <location>
        <begin position="48"/>
        <end position="134"/>
    </location>
</feature>
<name>A0A6A6GYE4_VIRVR</name>
<evidence type="ECO:0000259" key="4">
    <source>
        <dbReference type="PROSITE" id="PS51160"/>
    </source>
</evidence>
<dbReference type="SUPFAM" id="SSF54975">
    <property type="entry name" value="Acylphosphatase/BLUF domain-like"/>
    <property type="match status" value="1"/>
</dbReference>
<organism evidence="5 6">
    <name type="scientific">Viridothelium virens</name>
    <name type="common">Speckled blister lichen</name>
    <name type="synonym">Trypethelium virens</name>
    <dbReference type="NCBI Taxonomy" id="1048519"/>
    <lineage>
        <taxon>Eukaryota</taxon>
        <taxon>Fungi</taxon>
        <taxon>Dikarya</taxon>
        <taxon>Ascomycota</taxon>
        <taxon>Pezizomycotina</taxon>
        <taxon>Dothideomycetes</taxon>
        <taxon>Dothideomycetes incertae sedis</taxon>
        <taxon>Trypetheliales</taxon>
        <taxon>Trypetheliaceae</taxon>
        <taxon>Viridothelium</taxon>
    </lineage>
</organism>
<sequence length="202" mass="21791">MIPQPCVLSSSADAKGSLGRGIYSSPTKRRRFSLGSILSRRHWAKKRRLSFKIRGQEGVDFLPMICDQATALKVTGYCRNATDGSIRGEAQGDESQLNDFVTYLRKGPLAADLVGTEIGEIHPNYNEYDFCTVPDDYDDSGVDSSSAIYHTTTTPSSSALTSSSGGSAGTPGTSGSETRSTVSRASSGSVMKFQWKVDRVER</sequence>
<evidence type="ECO:0000256" key="3">
    <source>
        <dbReference type="SAM" id="MobiDB-lite"/>
    </source>
</evidence>
<reference evidence="5" key="1">
    <citation type="journal article" date="2020" name="Stud. Mycol.">
        <title>101 Dothideomycetes genomes: a test case for predicting lifestyles and emergence of pathogens.</title>
        <authorList>
            <person name="Haridas S."/>
            <person name="Albert R."/>
            <person name="Binder M."/>
            <person name="Bloem J."/>
            <person name="Labutti K."/>
            <person name="Salamov A."/>
            <person name="Andreopoulos B."/>
            <person name="Baker S."/>
            <person name="Barry K."/>
            <person name="Bills G."/>
            <person name="Bluhm B."/>
            <person name="Cannon C."/>
            <person name="Castanera R."/>
            <person name="Culley D."/>
            <person name="Daum C."/>
            <person name="Ezra D."/>
            <person name="Gonzalez J."/>
            <person name="Henrissat B."/>
            <person name="Kuo A."/>
            <person name="Liang C."/>
            <person name="Lipzen A."/>
            <person name="Lutzoni F."/>
            <person name="Magnuson J."/>
            <person name="Mondo S."/>
            <person name="Nolan M."/>
            <person name="Ohm R."/>
            <person name="Pangilinan J."/>
            <person name="Park H.-J."/>
            <person name="Ramirez L."/>
            <person name="Alfaro M."/>
            <person name="Sun H."/>
            <person name="Tritt A."/>
            <person name="Yoshinaga Y."/>
            <person name="Zwiers L.-H."/>
            <person name="Turgeon B."/>
            <person name="Goodwin S."/>
            <person name="Spatafora J."/>
            <person name="Crous P."/>
            <person name="Grigoriev I."/>
        </authorList>
    </citation>
    <scope>NUCLEOTIDE SEQUENCE</scope>
    <source>
        <strain evidence="5">Tuck. ex Michener</strain>
    </source>
</reference>
<dbReference type="InterPro" id="IPR001792">
    <property type="entry name" value="Acylphosphatase-like_dom"/>
</dbReference>
<dbReference type="OrthoDB" id="7961613at2759"/>
<evidence type="ECO:0000256" key="2">
    <source>
        <dbReference type="RuleBase" id="RU004168"/>
    </source>
</evidence>
<comment type="caution">
    <text evidence="1">Lacks conserved residue(s) required for the propagation of feature annotation.</text>
</comment>
<feature type="compositionally biased region" description="Polar residues" evidence="3">
    <location>
        <begin position="177"/>
        <end position="188"/>
    </location>
</feature>
<evidence type="ECO:0000313" key="6">
    <source>
        <dbReference type="Proteomes" id="UP000800092"/>
    </source>
</evidence>
<dbReference type="AlphaFoldDB" id="A0A6A6GYE4"/>
<feature type="region of interest" description="Disordered" evidence="3">
    <location>
        <begin position="148"/>
        <end position="188"/>
    </location>
</feature>
<accession>A0A6A6GYE4</accession>
<dbReference type="PROSITE" id="PS51160">
    <property type="entry name" value="ACYLPHOSPHATASE_3"/>
    <property type="match status" value="1"/>
</dbReference>
<dbReference type="InterPro" id="IPR036046">
    <property type="entry name" value="Acylphosphatase-like_dom_sf"/>
</dbReference>
<dbReference type="Gene3D" id="3.30.70.100">
    <property type="match status" value="1"/>
</dbReference>
<dbReference type="EMBL" id="ML991838">
    <property type="protein sequence ID" value="KAF2230618.1"/>
    <property type="molecule type" value="Genomic_DNA"/>
</dbReference>
<gene>
    <name evidence="5" type="ORF">EV356DRAFT_327446</name>
</gene>
<evidence type="ECO:0000313" key="5">
    <source>
        <dbReference type="EMBL" id="KAF2230618.1"/>
    </source>
</evidence>
<feature type="compositionally biased region" description="Low complexity" evidence="3">
    <location>
        <begin position="148"/>
        <end position="176"/>
    </location>
</feature>
<dbReference type="Pfam" id="PF00708">
    <property type="entry name" value="Acylphosphatase"/>
    <property type="match status" value="1"/>
</dbReference>